<feature type="domain" description="Zasp-like motif" evidence="3">
    <location>
        <begin position="173"/>
        <end position="198"/>
    </location>
</feature>
<dbReference type="InterPro" id="IPR006643">
    <property type="entry name" value="Zasp-like_motif"/>
</dbReference>
<accession>A0A914C702</accession>
<evidence type="ECO:0000313" key="5">
    <source>
        <dbReference type="WBParaSite" id="ACRNAN_Path_364.g1374.t1"/>
    </source>
</evidence>
<keyword evidence="2" id="KW-0472">Membrane</keyword>
<evidence type="ECO:0000256" key="2">
    <source>
        <dbReference type="SAM" id="Phobius"/>
    </source>
</evidence>
<dbReference type="AlphaFoldDB" id="A0A914C702"/>
<proteinExistence type="predicted"/>
<feature type="transmembrane region" description="Helical" evidence="2">
    <location>
        <begin position="59"/>
        <end position="86"/>
    </location>
</feature>
<dbReference type="SMART" id="SM00735">
    <property type="entry name" value="ZM"/>
    <property type="match status" value="1"/>
</dbReference>
<protein>
    <submittedName>
        <fullName evidence="5">Zasp-like motif domain-containing protein</fullName>
    </submittedName>
</protein>
<dbReference type="Proteomes" id="UP000887540">
    <property type="component" value="Unplaced"/>
</dbReference>
<keyword evidence="2" id="KW-0812">Transmembrane</keyword>
<feature type="compositionally biased region" description="Gly residues" evidence="1">
    <location>
        <begin position="132"/>
        <end position="141"/>
    </location>
</feature>
<name>A0A914C702_9BILA</name>
<sequence length="256" mass="28091">MSRSISSHLDPINGPKVRACLQQEQEVDLAPIGALLARIGVKLEVVVEDFLRLLVVEDFLLLLVVVQIGEVLVLVGLLLGLQVVAVEVVHRLLLARINQITTKVSTHQLEVVLMVGELVVAAQPTYVKTGGQYGGGRGGGSQDRAQSTTPNSGPRAYYQHSPRTYRELSPQATIRHLQYNTPMGLYSPEAAAEQFKMQTGQNMRVDPDYPSTRPVWMDSATRRAIEEEEQGRRGLSPVHQSSCFKRISAACGTPVQ</sequence>
<organism evidence="4 5">
    <name type="scientific">Acrobeloides nanus</name>
    <dbReference type="NCBI Taxonomy" id="290746"/>
    <lineage>
        <taxon>Eukaryota</taxon>
        <taxon>Metazoa</taxon>
        <taxon>Ecdysozoa</taxon>
        <taxon>Nematoda</taxon>
        <taxon>Chromadorea</taxon>
        <taxon>Rhabditida</taxon>
        <taxon>Tylenchina</taxon>
        <taxon>Cephalobomorpha</taxon>
        <taxon>Cephaloboidea</taxon>
        <taxon>Cephalobidae</taxon>
        <taxon>Acrobeloides</taxon>
    </lineage>
</organism>
<keyword evidence="4" id="KW-1185">Reference proteome</keyword>
<feature type="region of interest" description="Disordered" evidence="1">
    <location>
        <begin position="132"/>
        <end position="159"/>
    </location>
</feature>
<dbReference type="WBParaSite" id="ACRNAN_Path_364.g1374.t1">
    <property type="protein sequence ID" value="ACRNAN_Path_364.g1374.t1"/>
    <property type="gene ID" value="ACRNAN_Path_364.g1374"/>
</dbReference>
<reference evidence="5" key="1">
    <citation type="submission" date="2022-11" db="UniProtKB">
        <authorList>
            <consortium name="WormBaseParasite"/>
        </authorList>
    </citation>
    <scope>IDENTIFICATION</scope>
</reference>
<evidence type="ECO:0000313" key="4">
    <source>
        <dbReference type="Proteomes" id="UP000887540"/>
    </source>
</evidence>
<keyword evidence="2" id="KW-1133">Transmembrane helix</keyword>
<evidence type="ECO:0000256" key="1">
    <source>
        <dbReference type="SAM" id="MobiDB-lite"/>
    </source>
</evidence>
<feature type="compositionally biased region" description="Polar residues" evidence="1">
    <location>
        <begin position="143"/>
        <end position="152"/>
    </location>
</feature>
<evidence type="ECO:0000259" key="3">
    <source>
        <dbReference type="SMART" id="SM00735"/>
    </source>
</evidence>